<sequence length="407" mass="45558">MIKNIIKTFFSNTGSIIINFITSIIIARVLGPEGNGYLTSVILIPNTLYILFSGQYFADSLYFIRKKIYSLEEVLASSLIIYFALGVMETIIILGYSIFSPMDNLIYIIIMIFMLNLNFLIMPILIAIEKIGTKNILTVLAAVLNICQVLLLLLIFKGNLNVEQVIITQLVTFVITNLLGAYAILKNINTKLNFQLKKNISIIKTIFHFTKSCYISNLANYLNFRLDQWFIMAINGVYSLGIYSVAVNLSEKFWIIPDSISTILYPEVASSNDHKKIIKGINKTICISIGLGVLGWVMALILLDPIILFLYSDKYLAVSKLIKILFPGIVLFAIVKIITSFFSGIGKPELRVKGAIVGTLVNLLLNIPLIPAYGINGAAFATLISYTIYGIWIIITYHKVVKEYTKI</sequence>
<feature type="transmembrane region" description="Helical" evidence="6">
    <location>
        <begin position="12"/>
        <end position="31"/>
    </location>
</feature>
<keyword evidence="2" id="KW-1003">Cell membrane</keyword>
<feature type="transmembrane region" description="Helical" evidence="6">
    <location>
        <begin position="79"/>
        <end position="99"/>
    </location>
</feature>
<name>A0ABS4K084_9CLOT</name>
<evidence type="ECO:0000256" key="2">
    <source>
        <dbReference type="ARBA" id="ARBA00022475"/>
    </source>
</evidence>
<evidence type="ECO:0000313" key="7">
    <source>
        <dbReference type="EMBL" id="MBP2021183.1"/>
    </source>
</evidence>
<keyword evidence="4 6" id="KW-1133">Transmembrane helix</keyword>
<dbReference type="EMBL" id="JAGGLL010000005">
    <property type="protein sequence ID" value="MBP2021183.1"/>
    <property type="molecule type" value="Genomic_DNA"/>
</dbReference>
<dbReference type="PANTHER" id="PTHR30250:SF11">
    <property type="entry name" value="O-ANTIGEN TRANSPORTER-RELATED"/>
    <property type="match status" value="1"/>
</dbReference>
<dbReference type="RefSeq" id="WP_209649380.1">
    <property type="nucleotide sequence ID" value="NZ_JAGGLL010000005.1"/>
</dbReference>
<organism evidence="7 8">
    <name type="scientific">Clostridium punense</name>
    <dbReference type="NCBI Taxonomy" id="1054297"/>
    <lineage>
        <taxon>Bacteria</taxon>
        <taxon>Bacillati</taxon>
        <taxon>Bacillota</taxon>
        <taxon>Clostridia</taxon>
        <taxon>Eubacteriales</taxon>
        <taxon>Clostridiaceae</taxon>
        <taxon>Clostridium</taxon>
    </lineage>
</organism>
<reference evidence="7 8" key="1">
    <citation type="submission" date="2021-03" db="EMBL/GenBank/DDBJ databases">
        <title>Genomic Encyclopedia of Type Strains, Phase IV (KMG-IV): sequencing the most valuable type-strain genomes for metagenomic binning, comparative biology and taxonomic classification.</title>
        <authorList>
            <person name="Goeker M."/>
        </authorList>
    </citation>
    <scope>NUCLEOTIDE SEQUENCE [LARGE SCALE GENOMIC DNA]</scope>
    <source>
        <strain evidence="7 8">DSM 28650</strain>
    </source>
</reference>
<dbReference type="Proteomes" id="UP001519308">
    <property type="component" value="Unassembled WGS sequence"/>
</dbReference>
<feature type="transmembrane region" description="Helical" evidence="6">
    <location>
        <begin position="379"/>
        <end position="397"/>
    </location>
</feature>
<keyword evidence="8" id="KW-1185">Reference proteome</keyword>
<dbReference type="PANTHER" id="PTHR30250">
    <property type="entry name" value="PST FAMILY PREDICTED COLANIC ACID TRANSPORTER"/>
    <property type="match status" value="1"/>
</dbReference>
<feature type="transmembrane region" description="Helical" evidence="6">
    <location>
        <begin position="162"/>
        <end position="185"/>
    </location>
</feature>
<evidence type="ECO:0000313" key="8">
    <source>
        <dbReference type="Proteomes" id="UP001519308"/>
    </source>
</evidence>
<gene>
    <name evidence="7" type="ORF">J2Z44_000970</name>
</gene>
<feature type="transmembrane region" description="Helical" evidence="6">
    <location>
        <begin position="354"/>
        <end position="373"/>
    </location>
</feature>
<evidence type="ECO:0000256" key="3">
    <source>
        <dbReference type="ARBA" id="ARBA00022692"/>
    </source>
</evidence>
<proteinExistence type="predicted"/>
<comment type="subcellular location">
    <subcellularLocation>
        <location evidence="1">Cell membrane</location>
        <topology evidence="1">Multi-pass membrane protein</topology>
    </subcellularLocation>
</comment>
<protein>
    <submittedName>
        <fullName evidence="7">O-antigen/teichoic acid export membrane protein</fullName>
    </submittedName>
</protein>
<dbReference type="Pfam" id="PF01554">
    <property type="entry name" value="MatE"/>
    <property type="match status" value="1"/>
</dbReference>
<keyword evidence="5 6" id="KW-0472">Membrane</keyword>
<evidence type="ECO:0000256" key="5">
    <source>
        <dbReference type="ARBA" id="ARBA00023136"/>
    </source>
</evidence>
<evidence type="ECO:0000256" key="4">
    <source>
        <dbReference type="ARBA" id="ARBA00022989"/>
    </source>
</evidence>
<dbReference type="InterPro" id="IPR002528">
    <property type="entry name" value="MATE_fam"/>
</dbReference>
<evidence type="ECO:0000256" key="1">
    <source>
        <dbReference type="ARBA" id="ARBA00004651"/>
    </source>
</evidence>
<accession>A0ABS4K084</accession>
<dbReference type="InterPro" id="IPR050833">
    <property type="entry name" value="Poly_Biosynth_Transport"/>
</dbReference>
<feature type="transmembrane region" description="Helical" evidence="6">
    <location>
        <begin position="285"/>
        <end position="312"/>
    </location>
</feature>
<feature type="transmembrane region" description="Helical" evidence="6">
    <location>
        <begin position="135"/>
        <end position="156"/>
    </location>
</feature>
<feature type="transmembrane region" description="Helical" evidence="6">
    <location>
        <begin position="105"/>
        <end position="128"/>
    </location>
</feature>
<comment type="caution">
    <text evidence="7">The sequence shown here is derived from an EMBL/GenBank/DDBJ whole genome shotgun (WGS) entry which is preliminary data.</text>
</comment>
<evidence type="ECO:0000256" key="6">
    <source>
        <dbReference type="SAM" id="Phobius"/>
    </source>
</evidence>
<feature type="transmembrane region" description="Helical" evidence="6">
    <location>
        <begin position="324"/>
        <end position="342"/>
    </location>
</feature>
<feature type="transmembrane region" description="Helical" evidence="6">
    <location>
        <begin position="37"/>
        <end position="58"/>
    </location>
</feature>
<keyword evidence="3 6" id="KW-0812">Transmembrane</keyword>